<keyword evidence="1" id="KW-0812">Transmembrane</keyword>
<dbReference type="PANTHER" id="PTHR32309">
    <property type="entry name" value="TYROSINE-PROTEIN KINASE"/>
    <property type="match status" value="1"/>
</dbReference>
<gene>
    <name evidence="3" type="ORF">H6G24_30090</name>
</gene>
<sequence>MKQQLTTKLVELESTRQGLVSELASAFNYENNYKQRLTKIPRLEQQERQLEGKVRASQSTYALLLQKLQESRIAENQTVGNASKISEAIVPRSPVSSVLIYYLSGGLIGVFLALATMYILEVRDKTIKTFDEAKDLLGLTVLGVIPTFNKSKKYIRGEESLEFPVSSLVVRDIPRSPISEAFRMLRANLKFMSADKELKVIVITSSVPGEGKSTIAANLGASQMCKNALTL</sequence>
<comment type="caution">
    <text evidence="3">The sequence shown here is derived from an EMBL/GenBank/DDBJ whole genome shotgun (WGS) entry which is preliminary data.</text>
</comment>
<dbReference type="InterPro" id="IPR032807">
    <property type="entry name" value="GNVR"/>
</dbReference>
<dbReference type="InterPro" id="IPR050445">
    <property type="entry name" value="Bact_polysacc_biosynth/exp"/>
</dbReference>
<accession>A0ABR8ALY2</accession>
<keyword evidence="4" id="KW-1185">Reference proteome</keyword>
<keyword evidence="1" id="KW-0472">Membrane</keyword>
<dbReference type="EMBL" id="JACJQH010000065">
    <property type="protein sequence ID" value="MBD2199676.1"/>
    <property type="molecule type" value="Genomic_DNA"/>
</dbReference>
<dbReference type="Pfam" id="PF13807">
    <property type="entry name" value="GNVR"/>
    <property type="match status" value="1"/>
</dbReference>
<evidence type="ECO:0000259" key="2">
    <source>
        <dbReference type="Pfam" id="PF13807"/>
    </source>
</evidence>
<name>A0ABR8ALY2_9CYAN</name>
<reference evidence="3 4" key="1">
    <citation type="journal article" date="2020" name="ISME J.">
        <title>Comparative genomics reveals insights into cyanobacterial evolution and habitat adaptation.</title>
        <authorList>
            <person name="Chen M.Y."/>
            <person name="Teng W.K."/>
            <person name="Zhao L."/>
            <person name="Hu C.X."/>
            <person name="Zhou Y.K."/>
            <person name="Han B.P."/>
            <person name="Song L.R."/>
            <person name="Shu W.S."/>
        </authorList>
    </citation>
    <scope>NUCLEOTIDE SEQUENCE [LARGE SCALE GENOMIC DNA]</scope>
    <source>
        <strain evidence="3 4">FACHB-288</strain>
    </source>
</reference>
<protein>
    <recommendedName>
        <fullName evidence="2">Tyrosine-protein kinase G-rich domain-containing protein</fullName>
    </recommendedName>
</protein>
<feature type="transmembrane region" description="Helical" evidence="1">
    <location>
        <begin position="99"/>
        <end position="120"/>
    </location>
</feature>
<keyword evidence="1" id="KW-1133">Transmembrane helix</keyword>
<dbReference type="InterPro" id="IPR027417">
    <property type="entry name" value="P-loop_NTPase"/>
</dbReference>
<evidence type="ECO:0000313" key="3">
    <source>
        <dbReference type="EMBL" id="MBD2199676.1"/>
    </source>
</evidence>
<dbReference type="Proteomes" id="UP000658514">
    <property type="component" value="Unassembled WGS sequence"/>
</dbReference>
<organism evidence="3 4">
    <name type="scientific">Calothrix parietina FACHB-288</name>
    <dbReference type="NCBI Taxonomy" id="2692896"/>
    <lineage>
        <taxon>Bacteria</taxon>
        <taxon>Bacillati</taxon>
        <taxon>Cyanobacteriota</taxon>
        <taxon>Cyanophyceae</taxon>
        <taxon>Nostocales</taxon>
        <taxon>Calotrichaceae</taxon>
        <taxon>Calothrix</taxon>
    </lineage>
</organism>
<proteinExistence type="predicted"/>
<dbReference type="Gene3D" id="3.40.50.300">
    <property type="entry name" value="P-loop containing nucleotide triphosphate hydrolases"/>
    <property type="match status" value="1"/>
</dbReference>
<dbReference type="PANTHER" id="PTHR32309:SF13">
    <property type="entry name" value="FERRIC ENTEROBACTIN TRANSPORT PROTEIN FEPE"/>
    <property type="match status" value="1"/>
</dbReference>
<feature type="domain" description="Tyrosine-protein kinase G-rich" evidence="2">
    <location>
        <begin position="44"/>
        <end position="119"/>
    </location>
</feature>
<evidence type="ECO:0000256" key="1">
    <source>
        <dbReference type="SAM" id="Phobius"/>
    </source>
</evidence>
<evidence type="ECO:0000313" key="4">
    <source>
        <dbReference type="Proteomes" id="UP000658514"/>
    </source>
</evidence>
<dbReference type="RefSeq" id="WP_190549393.1">
    <property type="nucleotide sequence ID" value="NZ_CAWPNO010000101.1"/>
</dbReference>